<dbReference type="Proteomes" id="UP000198815">
    <property type="component" value="Unassembled WGS sequence"/>
</dbReference>
<gene>
    <name evidence="1" type="ORF">SAMN05443377_11842</name>
</gene>
<protein>
    <submittedName>
        <fullName evidence="1">Uncharacterized protein</fullName>
    </submittedName>
</protein>
<proteinExistence type="predicted"/>
<sequence length="147" mass="16395">MKIPAPLARLLKDLTVAYGAKVAAELVARLTSPDNTEQAHHLFDRLSEAARARTPEGRIRATLGVLRAQLAMVEVGGEDDRVVVESWRRRVHALDATLDLVSTGYHGRERSRQLARLRIHADALLHEFLDRQRNIVEGGREGRLPPA</sequence>
<accession>A0A1H9T480</accession>
<organism evidence="1 2">
    <name type="scientific">Propionibacterium cyclohexanicum</name>
    <dbReference type="NCBI Taxonomy" id="64702"/>
    <lineage>
        <taxon>Bacteria</taxon>
        <taxon>Bacillati</taxon>
        <taxon>Actinomycetota</taxon>
        <taxon>Actinomycetes</taxon>
        <taxon>Propionibacteriales</taxon>
        <taxon>Propionibacteriaceae</taxon>
        <taxon>Propionibacterium</taxon>
    </lineage>
</organism>
<reference evidence="1 2" key="1">
    <citation type="submission" date="2016-10" db="EMBL/GenBank/DDBJ databases">
        <authorList>
            <person name="de Groot N.N."/>
        </authorList>
    </citation>
    <scope>NUCLEOTIDE SEQUENCE [LARGE SCALE GENOMIC DNA]</scope>
    <source>
        <strain evidence="1 2">DSM 16859</strain>
    </source>
</reference>
<dbReference type="EMBL" id="FOGZ01000018">
    <property type="protein sequence ID" value="SER91867.1"/>
    <property type="molecule type" value="Genomic_DNA"/>
</dbReference>
<dbReference type="AlphaFoldDB" id="A0A1H9T480"/>
<evidence type="ECO:0000313" key="2">
    <source>
        <dbReference type="Proteomes" id="UP000198815"/>
    </source>
</evidence>
<name>A0A1H9T480_9ACTN</name>
<evidence type="ECO:0000313" key="1">
    <source>
        <dbReference type="EMBL" id="SER91867.1"/>
    </source>
</evidence>
<dbReference type="RefSeq" id="WP_091970285.1">
    <property type="nucleotide sequence ID" value="NZ_FOGZ01000018.1"/>
</dbReference>
<keyword evidence="2" id="KW-1185">Reference proteome</keyword>
<dbReference type="STRING" id="64702.SAMN05443377_11842"/>